<evidence type="ECO:0000313" key="2">
    <source>
        <dbReference type="EMBL" id="NQV64446.1"/>
    </source>
</evidence>
<organism evidence="2 3">
    <name type="scientific">SAR86 cluster bacterium</name>
    <dbReference type="NCBI Taxonomy" id="2030880"/>
    <lineage>
        <taxon>Bacteria</taxon>
        <taxon>Pseudomonadati</taxon>
        <taxon>Pseudomonadota</taxon>
        <taxon>Gammaproteobacteria</taxon>
        <taxon>SAR86 cluster</taxon>
    </lineage>
</organism>
<dbReference type="AlphaFoldDB" id="A0A972VVR1"/>
<feature type="signal peptide" evidence="1">
    <location>
        <begin position="1"/>
        <end position="22"/>
    </location>
</feature>
<feature type="chain" id="PRO_5036971890" evidence="1">
    <location>
        <begin position="23"/>
        <end position="283"/>
    </location>
</feature>
<proteinExistence type="predicted"/>
<accession>A0A972VVR1</accession>
<dbReference type="Proteomes" id="UP000754644">
    <property type="component" value="Unassembled WGS sequence"/>
</dbReference>
<dbReference type="PROSITE" id="PS51257">
    <property type="entry name" value="PROKAR_LIPOPROTEIN"/>
    <property type="match status" value="1"/>
</dbReference>
<reference evidence="2" key="1">
    <citation type="submission" date="2020-05" db="EMBL/GenBank/DDBJ databases">
        <title>Sulfur intermediates as new biogeochemical hubs in an aquatic model microbial ecosystem.</title>
        <authorList>
            <person name="Vigneron A."/>
        </authorList>
    </citation>
    <scope>NUCLEOTIDE SEQUENCE</scope>
    <source>
        <strain evidence="2">Bin.250</strain>
    </source>
</reference>
<name>A0A972VVR1_9GAMM</name>
<sequence>MLKKSLIGGLVLSSLLVGCAPAEDPVEGVTLALPEPVAIRYNEFIWCSNGPNFSAENLAKNFDFWVDGMQNTLQQKRLAAVSLTPRGWSNDDFDRLHLMMWPDKTARDAGWAAYAESGLEQAEAAAFPGLEKCGGNDWQDVFGFNVYQPRPPTVMLDPATDKPVVGYRFCAMNAGKNRADLRAVIYDSFIPYLDALAISAGPSAYNFLIQVPDFVVESRAGHEGVPVTWDYVWTNTWPSAAAYEASNATWSVQGQALQAAFDAVATCSQEQAYDLTPIMAAAE</sequence>
<dbReference type="EMBL" id="JABMOJ010000132">
    <property type="protein sequence ID" value="NQV64446.1"/>
    <property type="molecule type" value="Genomic_DNA"/>
</dbReference>
<evidence type="ECO:0000313" key="3">
    <source>
        <dbReference type="Proteomes" id="UP000754644"/>
    </source>
</evidence>
<keyword evidence="1" id="KW-0732">Signal</keyword>
<comment type="caution">
    <text evidence="2">The sequence shown here is derived from an EMBL/GenBank/DDBJ whole genome shotgun (WGS) entry which is preliminary data.</text>
</comment>
<evidence type="ECO:0000256" key="1">
    <source>
        <dbReference type="SAM" id="SignalP"/>
    </source>
</evidence>
<protein>
    <submittedName>
        <fullName evidence="2">Uncharacterized protein</fullName>
    </submittedName>
</protein>
<gene>
    <name evidence="2" type="ORF">HQ497_03680</name>
</gene>